<dbReference type="AlphaFoldDB" id="A0AAU9J4L3"/>
<dbReference type="Proteomes" id="UP001162131">
    <property type="component" value="Unassembled WGS sequence"/>
</dbReference>
<accession>A0AAU9J4L3</accession>
<sequence length="94" mass="11247">MREFYKLEAPRIYGFFKCIEDRQFLLGLRRVTRYTAYKVLKYAPTPIYDKLFSKSYLPFATRYNLPILFTAWLGWKVYRNVAYDSSDCSCKAKA</sequence>
<keyword evidence="2" id="KW-1185">Reference proteome</keyword>
<reference evidence="1" key="1">
    <citation type="submission" date="2021-09" db="EMBL/GenBank/DDBJ databases">
        <authorList>
            <consortium name="AG Swart"/>
            <person name="Singh M."/>
            <person name="Singh A."/>
            <person name="Seah K."/>
            <person name="Emmerich C."/>
        </authorList>
    </citation>
    <scope>NUCLEOTIDE SEQUENCE</scope>
    <source>
        <strain evidence="1">ATCC30299</strain>
    </source>
</reference>
<proteinExistence type="predicted"/>
<evidence type="ECO:0008006" key="3">
    <source>
        <dbReference type="Google" id="ProtNLM"/>
    </source>
</evidence>
<evidence type="ECO:0000313" key="1">
    <source>
        <dbReference type="EMBL" id="CAG9322134.1"/>
    </source>
</evidence>
<protein>
    <recommendedName>
        <fullName evidence="3">Ubiquinol-cytochrome c reductase complex ubiquinone-binding protein QP-C</fullName>
    </recommendedName>
</protein>
<evidence type="ECO:0000313" key="2">
    <source>
        <dbReference type="Proteomes" id="UP001162131"/>
    </source>
</evidence>
<name>A0AAU9J4L3_9CILI</name>
<comment type="caution">
    <text evidence="1">The sequence shown here is derived from an EMBL/GenBank/DDBJ whole genome shotgun (WGS) entry which is preliminary data.</text>
</comment>
<organism evidence="1 2">
    <name type="scientific">Blepharisma stoltei</name>
    <dbReference type="NCBI Taxonomy" id="1481888"/>
    <lineage>
        <taxon>Eukaryota</taxon>
        <taxon>Sar</taxon>
        <taxon>Alveolata</taxon>
        <taxon>Ciliophora</taxon>
        <taxon>Postciliodesmatophora</taxon>
        <taxon>Heterotrichea</taxon>
        <taxon>Heterotrichida</taxon>
        <taxon>Blepharismidae</taxon>
        <taxon>Blepharisma</taxon>
    </lineage>
</organism>
<dbReference type="EMBL" id="CAJZBQ010000030">
    <property type="protein sequence ID" value="CAG9322134.1"/>
    <property type="molecule type" value="Genomic_DNA"/>
</dbReference>
<gene>
    <name evidence="1" type="ORF">BSTOLATCC_MIC30514</name>
</gene>